<comment type="caution">
    <text evidence="1">The sequence shown here is derived from an EMBL/GenBank/DDBJ whole genome shotgun (WGS) entry which is preliminary data.</text>
</comment>
<accession>A0AAE2WFZ7</accession>
<protein>
    <submittedName>
        <fullName evidence="1">AlpA family phage regulatory protein</fullName>
    </submittedName>
</protein>
<gene>
    <name evidence="1" type="ORF">H4F45_09640</name>
</gene>
<evidence type="ECO:0000313" key="1">
    <source>
        <dbReference type="EMBL" id="MBN3051731.1"/>
    </source>
</evidence>
<dbReference type="Gene3D" id="1.10.238.160">
    <property type="match status" value="1"/>
</dbReference>
<dbReference type="PANTHER" id="PTHR36154:SF1">
    <property type="entry name" value="DNA-BINDING TRANSCRIPTIONAL ACTIVATOR ALPA"/>
    <property type="match status" value="1"/>
</dbReference>
<organism evidence="1 2">
    <name type="scientific">Pectobacterium brasiliense</name>
    <dbReference type="NCBI Taxonomy" id="180957"/>
    <lineage>
        <taxon>Bacteria</taxon>
        <taxon>Pseudomonadati</taxon>
        <taxon>Pseudomonadota</taxon>
        <taxon>Gammaproteobacteria</taxon>
        <taxon>Enterobacterales</taxon>
        <taxon>Pectobacteriaceae</taxon>
        <taxon>Pectobacterium</taxon>
    </lineage>
</organism>
<dbReference type="Proteomes" id="UP000768524">
    <property type="component" value="Unassembled WGS sequence"/>
</dbReference>
<dbReference type="InterPro" id="IPR010260">
    <property type="entry name" value="AlpA"/>
</dbReference>
<name>A0AAE2WFZ7_9GAMM</name>
<evidence type="ECO:0000313" key="2">
    <source>
        <dbReference type="Proteomes" id="UP000768524"/>
    </source>
</evidence>
<reference evidence="1" key="1">
    <citation type="submission" date="2020-07" db="EMBL/GenBank/DDBJ databases">
        <title>A pangenomic view of the genus Pectobacterium provides insights into genome organization, phylogeny, and virulence.</title>
        <authorList>
            <person name="Jonkheer E."/>
            <person name="Brankovics B."/>
            <person name="Houwers I."/>
            <person name="Van Der Wolf J."/>
            <person name="Bonants P."/>
            <person name="Vreeburg R."/>
            <person name="Bollema R."/>
            <person name="De Haan J."/>
            <person name="Berke L."/>
            <person name="De Ridder D."/>
            <person name="Smit S."/>
            <person name="Van Der Lee T.A.J."/>
        </authorList>
    </citation>
    <scope>NUCLEOTIDE SEQUENCE</scope>
    <source>
        <strain evidence="1">NAK:433</strain>
    </source>
</reference>
<dbReference type="InterPro" id="IPR052931">
    <property type="entry name" value="Prophage_regulatory_activator"/>
</dbReference>
<proteinExistence type="predicted"/>
<dbReference type="RefSeq" id="WP_130639929.1">
    <property type="nucleotide sequence ID" value="NZ_JACGEP010000021.1"/>
</dbReference>
<sequence>MAVTRILRIQEVLHRCALSRASLYRLISDGSFPTQRRLSPYGRSVGWLEEDIEGWISSRKPAKAVMPEEEQ</sequence>
<dbReference type="AlphaFoldDB" id="A0AAE2WFZ7"/>
<dbReference type="EMBL" id="JACGEP010000021">
    <property type="protein sequence ID" value="MBN3051731.1"/>
    <property type="molecule type" value="Genomic_DNA"/>
</dbReference>
<dbReference type="PANTHER" id="PTHR36154">
    <property type="entry name" value="DNA-BINDING TRANSCRIPTIONAL ACTIVATOR ALPA"/>
    <property type="match status" value="1"/>
</dbReference>
<dbReference type="Pfam" id="PF05930">
    <property type="entry name" value="Phage_AlpA"/>
    <property type="match status" value="1"/>
</dbReference>